<dbReference type="Pfam" id="PF00072">
    <property type="entry name" value="Response_reg"/>
    <property type="match status" value="1"/>
</dbReference>
<dbReference type="Proteomes" id="UP000451233">
    <property type="component" value="Unassembled WGS sequence"/>
</dbReference>
<dbReference type="AlphaFoldDB" id="A0A7K1XVV3"/>
<dbReference type="PANTHER" id="PTHR37299:SF1">
    <property type="entry name" value="STAGE 0 SPORULATION PROTEIN A HOMOLOG"/>
    <property type="match status" value="1"/>
</dbReference>
<keyword evidence="1" id="KW-0597">Phosphoprotein</keyword>
<dbReference type="Pfam" id="PF04397">
    <property type="entry name" value="LytTR"/>
    <property type="match status" value="1"/>
</dbReference>
<dbReference type="InterPro" id="IPR046947">
    <property type="entry name" value="LytR-like"/>
</dbReference>
<dbReference type="SMART" id="SM00448">
    <property type="entry name" value="REC"/>
    <property type="match status" value="1"/>
</dbReference>
<dbReference type="InterPro" id="IPR001789">
    <property type="entry name" value="Sig_transdc_resp-reg_receiver"/>
</dbReference>
<dbReference type="Gene3D" id="3.40.50.2300">
    <property type="match status" value="1"/>
</dbReference>
<organism evidence="4 5">
    <name type="scientific">Hufsiella ginkgonis</name>
    <dbReference type="NCBI Taxonomy" id="2695274"/>
    <lineage>
        <taxon>Bacteria</taxon>
        <taxon>Pseudomonadati</taxon>
        <taxon>Bacteroidota</taxon>
        <taxon>Sphingobacteriia</taxon>
        <taxon>Sphingobacteriales</taxon>
        <taxon>Sphingobacteriaceae</taxon>
        <taxon>Hufsiella</taxon>
    </lineage>
</organism>
<evidence type="ECO:0000259" key="3">
    <source>
        <dbReference type="PROSITE" id="PS50930"/>
    </source>
</evidence>
<reference evidence="4 5" key="1">
    <citation type="submission" date="2019-11" db="EMBL/GenBank/DDBJ databases">
        <title>Pedobacter sp. HMF7056 Genome sequencing and assembly.</title>
        <authorList>
            <person name="Kang H."/>
            <person name="Kim H."/>
            <person name="Joh K."/>
        </authorList>
    </citation>
    <scope>NUCLEOTIDE SEQUENCE [LARGE SCALE GENOMIC DNA]</scope>
    <source>
        <strain evidence="4 5">HMF7056</strain>
    </source>
</reference>
<feature type="domain" description="HTH LytTR-type" evidence="3">
    <location>
        <begin position="146"/>
        <end position="239"/>
    </location>
</feature>
<comment type="caution">
    <text evidence="4">The sequence shown here is derived from an EMBL/GenBank/DDBJ whole genome shotgun (WGS) entry which is preliminary data.</text>
</comment>
<dbReference type="PROSITE" id="PS50110">
    <property type="entry name" value="RESPONSE_REGULATORY"/>
    <property type="match status" value="1"/>
</dbReference>
<dbReference type="RefSeq" id="WP_160905876.1">
    <property type="nucleotide sequence ID" value="NZ_WVHS01000001.1"/>
</dbReference>
<evidence type="ECO:0000313" key="5">
    <source>
        <dbReference type="Proteomes" id="UP000451233"/>
    </source>
</evidence>
<dbReference type="InterPro" id="IPR007492">
    <property type="entry name" value="LytTR_DNA-bd_dom"/>
</dbReference>
<dbReference type="EMBL" id="WVHS01000001">
    <property type="protein sequence ID" value="MXV14938.1"/>
    <property type="molecule type" value="Genomic_DNA"/>
</dbReference>
<gene>
    <name evidence="4" type="ORF">GS398_06480</name>
</gene>
<dbReference type="SMART" id="SM00850">
    <property type="entry name" value="LytTR"/>
    <property type="match status" value="1"/>
</dbReference>
<dbReference type="PANTHER" id="PTHR37299">
    <property type="entry name" value="TRANSCRIPTIONAL REGULATOR-RELATED"/>
    <property type="match status" value="1"/>
</dbReference>
<dbReference type="GO" id="GO:0003677">
    <property type="term" value="F:DNA binding"/>
    <property type="evidence" value="ECO:0007669"/>
    <property type="project" value="InterPro"/>
</dbReference>
<keyword evidence="5" id="KW-1185">Reference proteome</keyword>
<evidence type="ECO:0000313" key="4">
    <source>
        <dbReference type="EMBL" id="MXV14938.1"/>
    </source>
</evidence>
<accession>A0A7K1XVV3</accession>
<dbReference type="Gene3D" id="2.40.50.1020">
    <property type="entry name" value="LytTr DNA-binding domain"/>
    <property type="match status" value="1"/>
</dbReference>
<protein>
    <submittedName>
        <fullName evidence="4">Response regulator</fullName>
    </submittedName>
</protein>
<dbReference type="SUPFAM" id="SSF52172">
    <property type="entry name" value="CheY-like"/>
    <property type="match status" value="1"/>
</dbReference>
<feature type="domain" description="Response regulatory" evidence="2">
    <location>
        <begin position="3"/>
        <end position="114"/>
    </location>
</feature>
<dbReference type="GO" id="GO:0000156">
    <property type="term" value="F:phosphorelay response regulator activity"/>
    <property type="evidence" value="ECO:0007669"/>
    <property type="project" value="InterPro"/>
</dbReference>
<sequence length="241" mass="27976">MMRCLLVDDEKLALELMEDNLSQVPFLSLAGKCKNAMDAMELIRKEPVDLIFLDIQMPGLSGLQFLSSLTNPPMVIMVTAYEKYALDGFNLDVVDYLVKPVPFERFMKAVNKAWELFSLREQQKEPVKTPVAKPEQDHLFVNADYSIVRIRIDDIRYIEGLKDYIKIFLADTQKAVITRLSMRYMEEKLPPAKFMRVHKSYIVALDKISAFKKNRIMVQQDEIPVSDNYRDNLMAYIGHQE</sequence>
<dbReference type="PROSITE" id="PS50930">
    <property type="entry name" value="HTH_LYTTR"/>
    <property type="match status" value="1"/>
</dbReference>
<evidence type="ECO:0000259" key="2">
    <source>
        <dbReference type="PROSITE" id="PS50110"/>
    </source>
</evidence>
<evidence type="ECO:0000256" key="1">
    <source>
        <dbReference type="PROSITE-ProRule" id="PRU00169"/>
    </source>
</evidence>
<feature type="modified residue" description="4-aspartylphosphate" evidence="1">
    <location>
        <position position="54"/>
    </location>
</feature>
<proteinExistence type="predicted"/>
<dbReference type="InterPro" id="IPR011006">
    <property type="entry name" value="CheY-like_superfamily"/>
</dbReference>
<name>A0A7K1XVV3_9SPHI</name>